<feature type="domain" description="Malic enzyme NAD-binding" evidence="7">
    <location>
        <begin position="160"/>
        <end position="380"/>
    </location>
</feature>
<evidence type="ECO:0000256" key="1">
    <source>
        <dbReference type="ARBA" id="ARBA00008785"/>
    </source>
</evidence>
<feature type="domain" description="Malic enzyme N-terminal" evidence="8">
    <location>
        <begin position="15"/>
        <end position="148"/>
    </location>
</feature>
<reference evidence="9 10" key="1">
    <citation type="journal article" date="2015" name="BMC Genomics">
        <title>Comparative genomics of Fructobacillus spp. and Leuconostoc spp. reveals niche-specific evolution of Fructobacillus spp.</title>
        <authorList>
            <person name="Endo A."/>
            <person name="Tanizawa Y."/>
            <person name="Tanaka N."/>
            <person name="Maeno S."/>
            <person name="Kumar H."/>
            <person name="Shiwa Y."/>
            <person name="Okada S."/>
            <person name="Yoshikawa H."/>
            <person name="Dicks L."/>
            <person name="Nakagawa J."/>
            <person name="Arita M."/>
        </authorList>
    </citation>
    <scope>NUCLEOTIDE SEQUENCE [LARGE SCALE GENOMIC DNA]</scope>
    <source>
        <strain evidence="9 10">JCM 12225</strain>
    </source>
</reference>
<evidence type="ECO:0000256" key="4">
    <source>
        <dbReference type="PIRSR" id="PIRSR000106-2"/>
    </source>
</evidence>
<accession>A0A0K8MIZ7</accession>
<dbReference type="PRINTS" id="PR00072">
    <property type="entry name" value="MALOXRDTASE"/>
</dbReference>
<keyword evidence="2" id="KW-0560">Oxidoreductase</keyword>
<feature type="binding site" evidence="5">
    <location>
        <position position="134"/>
    </location>
    <ligand>
        <name>a divalent metal cation</name>
        <dbReference type="ChEBI" id="CHEBI:60240"/>
    </ligand>
</feature>
<dbReference type="RefSeq" id="WP_061993495.1">
    <property type="nucleotide sequence ID" value="NZ_DF968005.1"/>
</dbReference>
<keyword evidence="10" id="KW-1185">Reference proteome</keyword>
<dbReference type="InterPro" id="IPR001891">
    <property type="entry name" value="Malic_OxRdtase"/>
</dbReference>
<evidence type="ECO:0000256" key="2">
    <source>
        <dbReference type="ARBA" id="ARBA00023002"/>
    </source>
</evidence>
<dbReference type="Gene3D" id="3.40.50.720">
    <property type="entry name" value="NAD(P)-binding Rossmann-like Domain"/>
    <property type="match status" value="1"/>
</dbReference>
<dbReference type="SUPFAM" id="SSF53223">
    <property type="entry name" value="Aminoacid dehydrogenase-like, N-terminal domain"/>
    <property type="match status" value="1"/>
</dbReference>
<dbReference type="SMART" id="SM00919">
    <property type="entry name" value="Malic_M"/>
    <property type="match status" value="1"/>
</dbReference>
<dbReference type="InterPro" id="IPR012301">
    <property type="entry name" value="Malic_N_dom"/>
</dbReference>
<dbReference type="InterPro" id="IPR037062">
    <property type="entry name" value="Malic_N_dom_sf"/>
</dbReference>
<organism evidence="9 10">
    <name type="scientific">Fructobacillus ficulneus</name>
    <dbReference type="NCBI Taxonomy" id="157463"/>
    <lineage>
        <taxon>Bacteria</taxon>
        <taxon>Bacillati</taxon>
        <taxon>Bacillota</taxon>
        <taxon>Bacilli</taxon>
        <taxon>Lactobacillales</taxon>
        <taxon>Lactobacillaceae</taxon>
        <taxon>Fructobacillus</taxon>
    </lineage>
</organism>
<evidence type="ECO:0000313" key="9">
    <source>
        <dbReference type="EMBL" id="GAP00154.1"/>
    </source>
</evidence>
<evidence type="ECO:0000259" key="7">
    <source>
        <dbReference type="SMART" id="SM00919"/>
    </source>
</evidence>
<dbReference type="PANTHER" id="PTHR43237:SF4">
    <property type="entry name" value="NADP-DEPENDENT MALIC ENZYME"/>
    <property type="match status" value="1"/>
</dbReference>
<evidence type="ECO:0000256" key="3">
    <source>
        <dbReference type="PIRSR" id="PIRSR000106-1"/>
    </source>
</evidence>
<feature type="binding site" evidence="4">
    <location>
        <position position="284"/>
    </location>
    <ligand>
        <name>(S)-malate</name>
        <dbReference type="ChEBI" id="CHEBI:15589"/>
    </ligand>
</feature>
<dbReference type="Gene3D" id="3.40.50.10380">
    <property type="entry name" value="Malic enzyme, N-terminal domain"/>
    <property type="match status" value="1"/>
</dbReference>
<dbReference type="PIRSF" id="PIRSF000106">
    <property type="entry name" value="ME"/>
    <property type="match status" value="1"/>
</dbReference>
<gene>
    <name evidence="9" type="ORF">FFIC_281630</name>
</gene>
<evidence type="ECO:0000313" key="10">
    <source>
        <dbReference type="Proteomes" id="UP000253891"/>
    </source>
</evidence>
<dbReference type="InterPro" id="IPR012302">
    <property type="entry name" value="Malic_NAD-bd"/>
</dbReference>
<dbReference type="GO" id="GO:0046872">
    <property type="term" value="F:metal ion binding"/>
    <property type="evidence" value="ECO:0007669"/>
    <property type="project" value="UniProtKB-KW"/>
</dbReference>
<dbReference type="AlphaFoldDB" id="A0A0K8MIZ7"/>
<dbReference type="Pfam" id="PF00390">
    <property type="entry name" value="malic"/>
    <property type="match status" value="2"/>
</dbReference>
<evidence type="ECO:0000256" key="5">
    <source>
        <dbReference type="PIRSR" id="PIRSR000106-3"/>
    </source>
</evidence>
<dbReference type="InterPro" id="IPR046346">
    <property type="entry name" value="Aminoacid_DH-like_N_sf"/>
</dbReference>
<protein>
    <submittedName>
        <fullName evidence="9">Malic enzyme</fullName>
    </submittedName>
</protein>
<feature type="binding site" evidence="5">
    <location>
        <position position="159"/>
    </location>
    <ligand>
        <name>a divalent metal cation</name>
        <dbReference type="ChEBI" id="CHEBI:60240"/>
    </ligand>
</feature>
<feature type="active site" description="Proton donor" evidence="3">
    <location>
        <position position="36"/>
    </location>
</feature>
<dbReference type="Pfam" id="PF03949">
    <property type="entry name" value="Malic_M"/>
    <property type="match status" value="1"/>
</dbReference>
<feature type="active site" description="Proton acceptor" evidence="3">
    <location>
        <position position="91"/>
    </location>
</feature>
<dbReference type="OrthoDB" id="9805787at2"/>
<evidence type="ECO:0000259" key="8">
    <source>
        <dbReference type="SMART" id="SM01274"/>
    </source>
</evidence>
<name>A0A0K8MIZ7_9LACO</name>
<dbReference type="GO" id="GO:0016616">
    <property type="term" value="F:oxidoreductase activity, acting on the CH-OH group of donors, NAD or NADP as acceptor"/>
    <property type="evidence" value="ECO:0007669"/>
    <property type="project" value="InterPro"/>
</dbReference>
<comment type="cofactor">
    <cofactor evidence="5">
        <name>Mg(2+)</name>
        <dbReference type="ChEBI" id="CHEBI:18420"/>
    </cofactor>
    <cofactor evidence="5">
        <name>Mn(2+)</name>
        <dbReference type="ChEBI" id="CHEBI:29035"/>
    </cofactor>
    <text evidence="5">Divalent metal cations. Prefers magnesium or manganese.</text>
</comment>
<sequence>MVDMNEVFSLHEKHQGALSVTGTFQIKDKADLGMAYTPGVAGIAKAIEANPADKKRYTMAGKLIPVITDGSAVLGLGNVGPAAGLPIVEGKALIYKDFAGVDAIPMALDQVSVDDFVKTVKTMAPSFAGIHLEDIAAPKVFEIEDRLSRELDIPVYHDDQTGTAIVVLAGLINAAKVVGKELTDLKVVVNGIGASGVATAKLLLAAGITNQTLVDIDGVVRVGDNRYNRFQQDLAGQVHQAEGSTLDEVIADQDVFIGLSDEKVLSTAQVEKMAVDPIIFALANPVPEILPDEALAGGAAVVATGSSQWANQVNNILAFPGLFKGLLASGLNHVDIDLQIQVAQALADQVSEVHTEKIVPGVFDEGVVAGVTAAVLAYADQHRK</sequence>
<dbReference type="InterPro" id="IPR036291">
    <property type="entry name" value="NAD(P)-bd_dom_sf"/>
</dbReference>
<comment type="similarity">
    <text evidence="1 6">Belongs to the malic enzymes family.</text>
</comment>
<evidence type="ECO:0000256" key="6">
    <source>
        <dbReference type="RuleBase" id="RU003427"/>
    </source>
</evidence>
<dbReference type="STRING" id="157463.GCA_001047075_01062"/>
<keyword evidence="5 6" id="KW-0479">Metal-binding</keyword>
<dbReference type="Proteomes" id="UP000253891">
    <property type="component" value="Unassembled WGS sequence"/>
</dbReference>
<proteinExistence type="inferred from homology"/>
<dbReference type="PANTHER" id="PTHR43237">
    <property type="entry name" value="NADP-DEPENDENT MALIC ENZYME"/>
    <property type="match status" value="1"/>
</dbReference>
<dbReference type="SUPFAM" id="SSF51735">
    <property type="entry name" value="NAD(P)-binding Rossmann-fold domains"/>
    <property type="match status" value="1"/>
</dbReference>
<feature type="binding site" evidence="5">
    <location>
        <position position="133"/>
    </location>
    <ligand>
        <name>a divalent metal cation</name>
        <dbReference type="ChEBI" id="CHEBI:60240"/>
    </ligand>
</feature>
<dbReference type="GO" id="GO:0004470">
    <property type="term" value="F:malic enzyme activity"/>
    <property type="evidence" value="ECO:0007669"/>
    <property type="project" value="InterPro"/>
</dbReference>
<dbReference type="GO" id="GO:0051287">
    <property type="term" value="F:NAD binding"/>
    <property type="evidence" value="ECO:0007669"/>
    <property type="project" value="InterPro"/>
</dbReference>
<dbReference type="InterPro" id="IPR051674">
    <property type="entry name" value="Malate_Decarboxylase"/>
</dbReference>
<dbReference type="SMART" id="SM01274">
    <property type="entry name" value="malic"/>
    <property type="match status" value="1"/>
</dbReference>
<dbReference type="EMBL" id="DF968005">
    <property type="protein sequence ID" value="GAP00154.1"/>
    <property type="molecule type" value="Genomic_DNA"/>
</dbReference>
<feature type="binding site" evidence="4">
    <location>
        <position position="314"/>
    </location>
    <ligand>
        <name>(S)-malate</name>
        <dbReference type="ChEBI" id="CHEBI:15589"/>
    </ligand>
</feature>